<reference evidence="6 7" key="1">
    <citation type="submission" date="2016-10" db="EMBL/GenBank/DDBJ databases">
        <authorList>
            <person name="de Groot N.N."/>
        </authorList>
    </citation>
    <scope>NUCLEOTIDE SEQUENCE [LARGE SCALE GENOMIC DNA]</scope>
    <source>
        <strain evidence="6 7">CGMCC 1.3430</strain>
    </source>
</reference>
<evidence type="ECO:0000313" key="6">
    <source>
        <dbReference type="EMBL" id="SEA20908.1"/>
    </source>
</evidence>
<dbReference type="Pfam" id="PF01418">
    <property type="entry name" value="HTH_6"/>
    <property type="match status" value="1"/>
</dbReference>
<keyword evidence="2" id="KW-0238">DNA-binding</keyword>
<dbReference type="InterPro" id="IPR036388">
    <property type="entry name" value="WH-like_DNA-bd_sf"/>
</dbReference>
<feature type="domain" description="SIS" evidence="5">
    <location>
        <begin position="120"/>
        <end position="260"/>
    </location>
</feature>
<name>A0A1H3ZBL1_ALKAM</name>
<dbReference type="RefSeq" id="WP_091339942.1">
    <property type="nucleotide sequence ID" value="NZ_FNRM01000002.1"/>
</dbReference>
<evidence type="ECO:0000259" key="5">
    <source>
        <dbReference type="PROSITE" id="PS51464"/>
    </source>
</evidence>
<dbReference type="CDD" id="cd05013">
    <property type="entry name" value="SIS_RpiR"/>
    <property type="match status" value="1"/>
</dbReference>
<dbReference type="InterPro" id="IPR009057">
    <property type="entry name" value="Homeodomain-like_sf"/>
</dbReference>
<dbReference type="GO" id="GO:0097367">
    <property type="term" value="F:carbohydrate derivative binding"/>
    <property type="evidence" value="ECO:0007669"/>
    <property type="project" value="InterPro"/>
</dbReference>
<gene>
    <name evidence="6" type="ORF">SAMN04488051_102108</name>
</gene>
<keyword evidence="7" id="KW-1185">Reference proteome</keyword>
<dbReference type="InterPro" id="IPR047640">
    <property type="entry name" value="RpiR-like"/>
</dbReference>
<dbReference type="PROSITE" id="PS51071">
    <property type="entry name" value="HTH_RPIR"/>
    <property type="match status" value="1"/>
</dbReference>
<dbReference type="PANTHER" id="PTHR30514:SF1">
    <property type="entry name" value="HTH-TYPE TRANSCRIPTIONAL REGULATOR HEXR-RELATED"/>
    <property type="match status" value="1"/>
</dbReference>
<evidence type="ECO:0000313" key="7">
    <source>
        <dbReference type="Proteomes" id="UP000198773"/>
    </source>
</evidence>
<dbReference type="PANTHER" id="PTHR30514">
    <property type="entry name" value="GLUCOKINASE"/>
    <property type="match status" value="1"/>
</dbReference>
<evidence type="ECO:0000256" key="2">
    <source>
        <dbReference type="ARBA" id="ARBA00023125"/>
    </source>
</evidence>
<dbReference type="SUPFAM" id="SSF53697">
    <property type="entry name" value="SIS domain"/>
    <property type="match status" value="1"/>
</dbReference>
<dbReference type="InterPro" id="IPR035472">
    <property type="entry name" value="RpiR-like_SIS"/>
</dbReference>
<accession>A0A1H3ZBL1</accession>
<dbReference type="GO" id="GO:1901135">
    <property type="term" value="P:carbohydrate derivative metabolic process"/>
    <property type="evidence" value="ECO:0007669"/>
    <property type="project" value="InterPro"/>
</dbReference>
<dbReference type="InterPro" id="IPR000281">
    <property type="entry name" value="HTH_RpiR"/>
</dbReference>
<proteinExistence type="predicted"/>
<dbReference type="OrthoDB" id="257751at2"/>
<dbReference type="InterPro" id="IPR046348">
    <property type="entry name" value="SIS_dom_sf"/>
</dbReference>
<dbReference type="GO" id="GO:0003677">
    <property type="term" value="F:DNA binding"/>
    <property type="evidence" value="ECO:0007669"/>
    <property type="project" value="UniProtKB-KW"/>
</dbReference>
<dbReference type="EMBL" id="FNRM01000002">
    <property type="protein sequence ID" value="SEA20908.1"/>
    <property type="molecule type" value="Genomic_DNA"/>
</dbReference>
<dbReference type="PROSITE" id="PS51464">
    <property type="entry name" value="SIS"/>
    <property type="match status" value="1"/>
</dbReference>
<dbReference type="Gene3D" id="1.10.10.10">
    <property type="entry name" value="Winged helix-like DNA-binding domain superfamily/Winged helix DNA-binding domain"/>
    <property type="match status" value="1"/>
</dbReference>
<evidence type="ECO:0000256" key="1">
    <source>
        <dbReference type="ARBA" id="ARBA00023015"/>
    </source>
</evidence>
<dbReference type="Proteomes" id="UP000198773">
    <property type="component" value="Unassembled WGS sequence"/>
</dbReference>
<dbReference type="GO" id="GO:0003700">
    <property type="term" value="F:DNA-binding transcription factor activity"/>
    <property type="evidence" value="ECO:0007669"/>
    <property type="project" value="InterPro"/>
</dbReference>
<dbReference type="AlphaFoldDB" id="A0A1H3ZBL1"/>
<organism evidence="6 7">
    <name type="scientific">Alkalimonas amylolytica</name>
    <dbReference type="NCBI Taxonomy" id="152573"/>
    <lineage>
        <taxon>Bacteria</taxon>
        <taxon>Pseudomonadati</taxon>
        <taxon>Pseudomonadota</taxon>
        <taxon>Gammaproteobacteria</taxon>
        <taxon>Alkalimonas</taxon>
    </lineage>
</organism>
<dbReference type="InterPro" id="IPR001347">
    <property type="entry name" value="SIS_dom"/>
</dbReference>
<dbReference type="Gene3D" id="3.40.50.10490">
    <property type="entry name" value="Glucose-6-phosphate isomerase like protein, domain 1"/>
    <property type="match status" value="1"/>
</dbReference>
<keyword evidence="1" id="KW-0805">Transcription regulation</keyword>
<sequence>MTFEIDILSRISERFVELSDSEQKVAQLILADVRAATELNIAALAREAGVSQATVTRFARSVDCKDVRQLKVKLAQSLAVGQRFIEETPDLDGIHGVYEAIKNTLDLSRKLLKEPDVHQAVQWLLQARMVLCLGMGGGSSIGSLEMQNRLFRFGVPVSSYQDGLLCRMVAAAVEPNDVVVVISLTGNTPEIIDAAAIARQYDAKVIAITKPGSLLAAEADLLLAIQAPETDFIYKPSASRYAMLAVIDVLATELAKQNKRRSRDKLRRVKLSLDSHRGGDERQPLGD</sequence>
<dbReference type="Pfam" id="PF01380">
    <property type="entry name" value="SIS"/>
    <property type="match status" value="1"/>
</dbReference>
<evidence type="ECO:0000259" key="4">
    <source>
        <dbReference type="PROSITE" id="PS51071"/>
    </source>
</evidence>
<dbReference type="STRING" id="152573.SAMN04488051_102108"/>
<dbReference type="SUPFAM" id="SSF46689">
    <property type="entry name" value="Homeodomain-like"/>
    <property type="match status" value="1"/>
</dbReference>
<feature type="domain" description="HTH rpiR-type" evidence="4">
    <location>
        <begin position="5"/>
        <end position="81"/>
    </location>
</feature>
<evidence type="ECO:0000256" key="3">
    <source>
        <dbReference type="ARBA" id="ARBA00023163"/>
    </source>
</evidence>
<protein>
    <submittedName>
        <fullName evidence="6">Transcriptional regulator, RpiR family</fullName>
    </submittedName>
</protein>
<keyword evidence="3" id="KW-0804">Transcription</keyword>